<reference evidence="1 2" key="1">
    <citation type="journal article" date="2013" name="Int. J. Syst. Evol. Microbiol.">
        <title>Aquimarina gracilis sp. nov., isolated from the gut microflora of a mussel, Mytilus coruscus, and emended description of Aquimarina spongiae.</title>
        <authorList>
            <person name="Park S.C."/>
            <person name="Choe H.N."/>
            <person name="Baik K.S."/>
            <person name="Seong C.N."/>
        </authorList>
    </citation>
    <scope>NUCLEOTIDE SEQUENCE [LARGE SCALE GENOMIC DNA]</scope>
    <source>
        <strain evidence="1 2">PSC32</strain>
    </source>
</reference>
<dbReference type="InterPro" id="IPR008929">
    <property type="entry name" value="Chondroitin_lyas"/>
</dbReference>
<evidence type="ECO:0000313" key="2">
    <source>
        <dbReference type="Proteomes" id="UP001327027"/>
    </source>
</evidence>
<organism evidence="1 2">
    <name type="scientific">Aquimarina gracilis</name>
    <dbReference type="NCBI Taxonomy" id="874422"/>
    <lineage>
        <taxon>Bacteria</taxon>
        <taxon>Pseudomonadati</taxon>
        <taxon>Bacteroidota</taxon>
        <taxon>Flavobacteriia</taxon>
        <taxon>Flavobacteriales</taxon>
        <taxon>Flavobacteriaceae</taxon>
        <taxon>Aquimarina</taxon>
    </lineage>
</organism>
<dbReference type="EMBL" id="JAYKLX010000001">
    <property type="protein sequence ID" value="MEB3344313.1"/>
    <property type="molecule type" value="Genomic_DNA"/>
</dbReference>
<evidence type="ECO:0008006" key="3">
    <source>
        <dbReference type="Google" id="ProtNLM"/>
    </source>
</evidence>
<proteinExistence type="predicted"/>
<keyword evidence="2" id="KW-1185">Reference proteome</keyword>
<dbReference type="Gene3D" id="2.70.98.70">
    <property type="match status" value="1"/>
</dbReference>
<evidence type="ECO:0000313" key="1">
    <source>
        <dbReference type="EMBL" id="MEB3344313.1"/>
    </source>
</evidence>
<dbReference type="RefSeq" id="WP_324178360.1">
    <property type="nucleotide sequence ID" value="NZ_BAABAW010000016.1"/>
</dbReference>
<gene>
    <name evidence="1" type="ORF">U6A24_02515</name>
</gene>
<protein>
    <recommendedName>
        <fullName evidence="3">Heparinase II/III-like protein</fullName>
    </recommendedName>
</protein>
<name>A0ABU5ZRP5_9FLAO</name>
<accession>A0ABU5ZRP5</accession>
<dbReference type="Gene3D" id="1.50.10.100">
    <property type="entry name" value="Chondroitin AC/alginate lyase"/>
    <property type="match status" value="1"/>
</dbReference>
<dbReference type="Proteomes" id="UP001327027">
    <property type="component" value="Unassembled WGS sequence"/>
</dbReference>
<comment type="caution">
    <text evidence="1">The sequence shown here is derived from an EMBL/GenBank/DDBJ whole genome shotgun (WGS) entry which is preliminary data.</text>
</comment>
<sequence length="825" mass="94460">MKPQFYFLKPTGQFILLILFLILSNSLKAQNKPIDDLDISITHPRIFWNVELLEKAKNWYLQNPFEPTRKEVLSIYDGSQAIELAFAYLVSENMKSDAERRDYARRAIEWAKLALQEIESENFENGAGTCNRCRWYGDGLFLVLDWCFAELTNEEWNQFYRSIIDFIPLWNTADWGGIDQPRSNFFHGYTRNSIYAGILLYHENRSFAIDMLNHGLIDRWNVFKNYANQGGISGIQSEGTSYNVAIQRYHLYTGVSLINAGYDYIGETDYFRRTIGFNLYNVAPDRAYVTPNASQEDSFWLPFPYGDAAVFMNVNEWSQTYRNGYAHFMLLQALIRKDDGKLSQYAKAWVDKLEFFNYNYPPYKFVEAVTSDLPKASLSELPLDYFAPYGGHTPYGYTRNSWEKDATAIHIQLGKPPLGGHEHMDAGSFTIARGNRYLIIPPSGRGYGSSWKIPNYDGDRTQGIDVQNTLAKNTILFGKKGSTAAGHTTENVDRLMSHDYFFYAANDLTPAYKNYDNPTFSSNVNVKKFERETIFIKPLETFVVFDRTESVENENQIKTSLLHTQGAPVQLTQRRYSVINNDHEAIIDILLPTNREISIINETQVEGCGHCRDREDDAHRIQIENSNEGIVYFLNVIQTKATKDQHQISTNLQETDTTFLISIKHETKGSAVIEFEKGIASTKGRIGYDPIESPKQLTSLPEKPQAIDVTNDGPTWYELGTLPPPTGTPDIIEEPELIDVTSLNLEYRIENSTLFINFNNNQIAKTRVRFYAITGARIYDSKAQNVTNGNIALELPILAKKEVYFLKISTNMDKKENVFKVFIDQ</sequence>